<reference evidence="1" key="1">
    <citation type="submission" date="2022-07" db="EMBL/GenBank/DDBJ databases">
        <authorList>
            <person name="Macas J."/>
            <person name="Novak P."/>
            <person name="Neumann P."/>
        </authorList>
    </citation>
    <scope>NUCLEOTIDE SEQUENCE</scope>
</reference>
<sequence>MTDEATGISNMAGVLGHKSHNARAVKSSPWPKQLPFLCLRRGGAFVLLGRRRTTRCLRMRVPLVRAGSRWTMHSHCRWCVVLTSVFTDGVAGRCVLAEGFWPLVLPADGLPADGVMADASRPECCWPLYAGRCGASLNCLADGVHRCCRWGPLWTRGTEELLLAEGTASPLFEPMFCQSTGVPADALPRCE</sequence>
<organism evidence="1 2">
    <name type="scientific">Cuscuta epithymum</name>
    <dbReference type="NCBI Taxonomy" id="186058"/>
    <lineage>
        <taxon>Eukaryota</taxon>
        <taxon>Viridiplantae</taxon>
        <taxon>Streptophyta</taxon>
        <taxon>Embryophyta</taxon>
        <taxon>Tracheophyta</taxon>
        <taxon>Spermatophyta</taxon>
        <taxon>Magnoliopsida</taxon>
        <taxon>eudicotyledons</taxon>
        <taxon>Gunneridae</taxon>
        <taxon>Pentapetalae</taxon>
        <taxon>asterids</taxon>
        <taxon>lamiids</taxon>
        <taxon>Solanales</taxon>
        <taxon>Convolvulaceae</taxon>
        <taxon>Cuscuteae</taxon>
        <taxon>Cuscuta</taxon>
        <taxon>Cuscuta subgen. Cuscuta</taxon>
    </lineage>
</organism>
<proteinExistence type="predicted"/>
<gene>
    <name evidence="1" type="ORF">CEPIT_LOCUS28467</name>
</gene>
<keyword evidence="2" id="KW-1185">Reference proteome</keyword>
<dbReference type="EMBL" id="CAMAPF010000948">
    <property type="protein sequence ID" value="CAH9127623.1"/>
    <property type="molecule type" value="Genomic_DNA"/>
</dbReference>
<comment type="caution">
    <text evidence="1">The sequence shown here is derived from an EMBL/GenBank/DDBJ whole genome shotgun (WGS) entry which is preliminary data.</text>
</comment>
<dbReference type="Proteomes" id="UP001152523">
    <property type="component" value="Unassembled WGS sequence"/>
</dbReference>
<evidence type="ECO:0000313" key="1">
    <source>
        <dbReference type="EMBL" id="CAH9127623.1"/>
    </source>
</evidence>
<name>A0AAV0EWM8_9ASTE</name>
<accession>A0AAV0EWM8</accession>
<evidence type="ECO:0000313" key="2">
    <source>
        <dbReference type="Proteomes" id="UP001152523"/>
    </source>
</evidence>
<protein>
    <submittedName>
        <fullName evidence="1">Uncharacterized protein</fullName>
    </submittedName>
</protein>
<dbReference type="AlphaFoldDB" id="A0AAV0EWM8"/>